<evidence type="ECO:0000256" key="2">
    <source>
        <dbReference type="ARBA" id="ARBA00023002"/>
    </source>
</evidence>
<name>A0ABP6RX85_9PSEU</name>
<feature type="compositionally biased region" description="Low complexity" evidence="3">
    <location>
        <begin position="10"/>
        <end position="24"/>
    </location>
</feature>
<dbReference type="PANTHER" id="PTHR11908">
    <property type="entry name" value="XANTHINE DEHYDROGENASE"/>
    <property type="match status" value="1"/>
</dbReference>
<keyword evidence="6" id="KW-1185">Reference proteome</keyword>
<dbReference type="SUPFAM" id="SSF56003">
    <property type="entry name" value="Molybdenum cofactor-binding domain"/>
    <property type="match status" value="1"/>
</dbReference>
<dbReference type="InterPro" id="IPR008274">
    <property type="entry name" value="AldOxase/xan_DH_MoCoBD1"/>
</dbReference>
<keyword evidence="2" id="KW-0560">Oxidoreductase</keyword>
<dbReference type="EMBL" id="BAAAYK010000038">
    <property type="protein sequence ID" value="GAA3362428.1"/>
    <property type="molecule type" value="Genomic_DNA"/>
</dbReference>
<dbReference type="InterPro" id="IPR000674">
    <property type="entry name" value="Ald_Oxase/Xan_DH_a/b"/>
</dbReference>
<evidence type="ECO:0000256" key="1">
    <source>
        <dbReference type="ARBA" id="ARBA00022505"/>
    </source>
</evidence>
<feature type="domain" description="Aldehyde oxidase/xanthine dehydrogenase a/b hammerhead" evidence="4">
    <location>
        <begin position="37"/>
        <end position="146"/>
    </location>
</feature>
<dbReference type="Gene3D" id="3.30.365.10">
    <property type="entry name" value="Aldehyde oxidase/xanthine dehydrogenase, molybdopterin binding domain"/>
    <property type="match status" value="4"/>
</dbReference>
<dbReference type="InterPro" id="IPR037165">
    <property type="entry name" value="AldOxase/xan_DH_Mopterin-bd_sf"/>
</dbReference>
<dbReference type="InterPro" id="IPR036856">
    <property type="entry name" value="Ald_Oxase/Xan_DH_a/b_sf"/>
</dbReference>
<dbReference type="Gene3D" id="3.90.1170.50">
    <property type="entry name" value="Aldehyde oxidase/xanthine dehydrogenase, a/b hammerhead"/>
    <property type="match status" value="1"/>
</dbReference>
<dbReference type="Pfam" id="PF01315">
    <property type="entry name" value="Ald_Xan_dh_C"/>
    <property type="match status" value="1"/>
</dbReference>
<dbReference type="Proteomes" id="UP001500483">
    <property type="component" value="Unassembled WGS sequence"/>
</dbReference>
<feature type="region of interest" description="Disordered" evidence="3">
    <location>
        <begin position="1"/>
        <end position="24"/>
    </location>
</feature>
<dbReference type="Pfam" id="PF02738">
    <property type="entry name" value="MoCoBD_1"/>
    <property type="match status" value="1"/>
</dbReference>
<evidence type="ECO:0000256" key="3">
    <source>
        <dbReference type="SAM" id="MobiDB-lite"/>
    </source>
</evidence>
<dbReference type="InterPro" id="IPR016208">
    <property type="entry name" value="Ald_Oxase/xanthine_DH-like"/>
</dbReference>
<protein>
    <submittedName>
        <fullName evidence="5">Xanthine dehydrogenase family protein molybdopterin-binding subunit</fullName>
    </submittedName>
</protein>
<evidence type="ECO:0000313" key="5">
    <source>
        <dbReference type="EMBL" id="GAA3362428.1"/>
    </source>
</evidence>
<gene>
    <name evidence="5" type="ORF">GCM10020366_50320</name>
</gene>
<dbReference type="InterPro" id="IPR046867">
    <property type="entry name" value="AldOxase/xan_DH_MoCoBD2"/>
</dbReference>
<comment type="caution">
    <text evidence="5">The sequence shown here is derived from an EMBL/GenBank/DDBJ whole genome shotgun (WGS) entry which is preliminary data.</text>
</comment>
<dbReference type="SUPFAM" id="SSF54665">
    <property type="entry name" value="CO dehydrogenase molybdoprotein N-domain-like"/>
    <property type="match status" value="1"/>
</dbReference>
<organism evidence="5 6">
    <name type="scientific">Saccharopolyspora gregorii</name>
    <dbReference type="NCBI Taxonomy" id="33914"/>
    <lineage>
        <taxon>Bacteria</taxon>
        <taxon>Bacillati</taxon>
        <taxon>Actinomycetota</taxon>
        <taxon>Actinomycetes</taxon>
        <taxon>Pseudonocardiales</taxon>
        <taxon>Pseudonocardiaceae</taxon>
        <taxon>Saccharopolyspora</taxon>
    </lineage>
</organism>
<keyword evidence="1" id="KW-0500">Molybdenum</keyword>
<proteinExistence type="predicted"/>
<dbReference type="SMART" id="SM01008">
    <property type="entry name" value="Ald_Xan_dh_C"/>
    <property type="match status" value="1"/>
</dbReference>
<accession>A0ABP6RX85</accession>
<evidence type="ECO:0000259" key="4">
    <source>
        <dbReference type="SMART" id="SM01008"/>
    </source>
</evidence>
<dbReference type="RefSeq" id="WP_344929825.1">
    <property type="nucleotide sequence ID" value="NZ_BAAAYK010000038.1"/>
</dbReference>
<dbReference type="Pfam" id="PF20256">
    <property type="entry name" value="MoCoBD_2"/>
    <property type="match status" value="2"/>
</dbReference>
<dbReference type="PANTHER" id="PTHR11908:SF132">
    <property type="entry name" value="ALDEHYDE OXIDASE 1-RELATED"/>
    <property type="match status" value="1"/>
</dbReference>
<reference evidence="6" key="1">
    <citation type="journal article" date="2019" name="Int. J. Syst. Evol. Microbiol.">
        <title>The Global Catalogue of Microorganisms (GCM) 10K type strain sequencing project: providing services to taxonomists for standard genome sequencing and annotation.</title>
        <authorList>
            <consortium name="The Broad Institute Genomics Platform"/>
            <consortium name="The Broad Institute Genome Sequencing Center for Infectious Disease"/>
            <person name="Wu L."/>
            <person name="Ma J."/>
        </authorList>
    </citation>
    <scope>NUCLEOTIDE SEQUENCE [LARGE SCALE GENOMIC DNA]</scope>
    <source>
        <strain evidence="6">JCM 9687</strain>
    </source>
</reference>
<sequence length="706" mass="74483">MTTVDPRLSATGTTTAPADTGTAGSARTRLEGRAKVTGEARYAGDHPIEDLAHGSLVLSTIARGRIRSIDDAAVLDMPGVLTVLHHGNAPRLNPEAGIFGPDAGLQLLQDDRVQYVGHPVALVVAKTPEQARAAADALRVAYEEEPHDAEFRADHPAEYAPQGAGTVDKGDVDAEADAAAAVVEHTYTTPEEHHTAMEPHASMARWEDGRLEIVDANQGSYLVAQVVATLFDLDPAAVRIRSEHVGGGFGSKALGPQLVLAVMAATRLQRPVRVVLTRPQVFAITSLRSATEQRVRLAADADGRLRAVDHESRSFTSTVKEFVELGTELTGVMYASEAIRTRTGVVPLNVPSPGWMRAPGAAPGSFALESAMDELAQRLDVDPVELRLRNEPTVGPASGKPFSSRRLVDCLEQGASRFGWWQRDPRPGVRRDGRWLLGTGVAAGSFGAGPMPSTAAITAEGDGTYEVRIAAADIGTGARTALAQVAAEALDVPLEAVRIRIADSDFGPAFIAGGSRGTESWSFAIIEAARALQKKLAAGESAPVTARADTTELIGAREQLERHSFSSQFAEVAVDVTSGEVRVRRLLGMFAVGRIINPLTARSQFAGGMIMGLSMALHEEGVRDSSGRQANANLAGYHIAAHADIPEIDVDWVDDPDPGNPSGVKGIGEVGIVGTAAAIANAVWHATGVRHRDLPISLDRVLEAAG</sequence>
<evidence type="ECO:0000313" key="6">
    <source>
        <dbReference type="Proteomes" id="UP001500483"/>
    </source>
</evidence>